<organism evidence="1 2">
    <name type="scientific">Smallanthus sonchifolius</name>
    <dbReference type="NCBI Taxonomy" id="185202"/>
    <lineage>
        <taxon>Eukaryota</taxon>
        <taxon>Viridiplantae</taxon>
        <taxon>Streptophyta</taxon>
        <taxon>Embryophyta</taxon>
        <taxon>Tracheophyta</taxon>
        <taxon>Spermatophyta</taxon>
        <taxon>Magnoliopsida</taxon>
        <taxon>eudicotyledons</taxon>
        <taxon>Gunneridae</taxon>
        <taxon>Pentapetalae</taxon>
        <taxon>asterids</taxon>
        <taxon>campanulids</taxon>
        <taxon>Asterales</taxon>
        <taxon>Asteraceae</taxon>
        <taxon>Asteroideae</taxon>
        <taxon>Heliantheae alliance</taxon>
        <taxon>Millerieae</taxon>
        <taxon>Smallanthus</taxon>
    </lineage>
</organism>
<evidence type="ECO:0000313" key="2">
    <source>
        <dbReference type="Proteomes" id="UP001056120"/>
    </source>
</evidence>
<reference evidence="2" key="1">
    <citation type="journal article" date="2022" name="Mol. Ecol. Resour.">
        <title>The genomes of chicory, endive, great burdock and yacon provide insights into Asteraceae palaeo-polyploidization history and plant inulin production.</title>
        <authorList>
            <person name="Fan W."/>
            <person name="Wang S."/>
            <person name="Wang H."/>
            <person name="Wang A."/>
            <person name="Jiang F."/>
            <person name="Liu H."/>
            <person name="Zhao H."/>
            <person name="Xu D."/>
            <person name="Zhang Y."/>
        </authorList>
    </citation>
    <scope>NUCLEOTIDE SEQUENCE [LARGE SCALE GENOMIC DNA]</scope>
    <source>
        <strain evidence="2">cv. Yunnan</strain>
    </source>
</reference>
<keyword evidence="2" id="KW-1185">Reference proteome</keyword>
<comment type="caution">
    <text evidence="1">The sequence shown here is derived from an EMBL/GenBank/DDBJ whole genome shotgun (WGS) entry which is preliminary data.</text>
</comment>
<gene>
    <name evidence="1" type="ORF">L1987_30485</name>
</gene>
<accession>A0ACB9I2Y7</accession>
<reference evidence="1 2" key="2">
    <citation type="journal article" date="2022" name="Mol. Ecol. Resour.">
        <title>The genomes of chicory, endive, great burdock and yacon provide insights into Asteraceae paleo-polyploidization history and plant inulin production.</title>
        <authorList>
            <person name="Fan W."/>
            <person name="Wang S."/>
            <person name="Wang H."/>
            <person name="Wang A."/>
            <person name="Jiang F."/>
            <person name="Liu H."/>
            <person name="Zhao H."/>
            <person name="Xu D."/>
            <person name="Zhang Y."/>
        </authorList>
    </citation>
    <scope>NUCLEOTIDE SEQUENCE [LARGE SCALE GENOMIC DNA]</scope>
    <source>
        <strain evidence="2">cv. Yunnan</strain>
        <tissue evidence="1">Leaves</tissue>
    </source>
</reference>
<sequence>MASGEGDIQSANPPSDSKPRCCSITKLPKSHKKQNTSHETIHSRTHQEVGAARAGERRAAAVDDRPKLGFSIHRCNTRRAVPQSLSSGLIHR</sequence>
<proteinExistence type="predicted"/>
<name>A0ACB9I2Y7_9ASTR</name>
<protein>
    <submittedName>
        <fullName evidence="1">Uncharacterized protein</fullName>
    </submittedName>
</protein>
<dbReference type="Proteomes" id="UP001056120">
    <property type="component" value="Linkage Group LG10"/>
</dbReference>
<evidence type="ECO:0000313" key="1">
    <source>
        <dbReference type="EMBL" id="KAI3802354.1"/>
    </source>
</evidence>
<dbReference type="EMBL" id="CM042027">
    <property type="protein sequence ID" value="KAI3802354.1"/>
    <property type="molecule type" value="Genomic_DNA"/>
</dbReference>